<name>A0ABM8GWL0_9MICO</name>
<keyword evidence="1" id="KW-0614">Plasmid</keyword>
<sequence length="125" mass="13849">MSGNRADDAEYIVTPRFPCYPKFHFQSQTKRCGIHSGAWPCPEDVQDVILAAPVPHETEAPQRALIACDVEPCEAKWFGEYRGHQPAEIAVEIIREKAEQNGWGRGDGTQDLCPIHSGSAMLRAS</sequence>
<keyword evidence="2" id="KW-1185">Reference proteome</keyword>
<dbReference type="Proteomes" id="UP001321486">
    <property type="component" value="Plasmid pNBRC108728a"/>
</dbReference>
<reference evidence="2" key="1">
    <citation type="journal article" date="2019" name="Int. J. Syst. Evol. Microbiol.">
        <title>The Global Catalogue of Microorganisms (GCM) 10K type strain sequencing project: providing services to taxonomists for standard genome sequencing and annotation.</title>
        <authorList>
            <consortium name="The Broad Institute Genomics Platform"/>
            <consortium name="The Broad Institute Genome Sequencing Center for Infectious Disease"/>
            <person name="Wu L."/>
            <person name="Ma J."/>
        </authorList>
    </citation>
    <scope>NUCLEOTIDE SEQUENCE [LARGE SCALE GENOMIC DNA]</scope>
    <source>
        <strain evidence="2">NBRC 108728</strain>
    </source>
</reference>
<geneLocation type="plasmid" evidence="1 2">
    <name>pNBRC108728a</name>
</geneLocation>
<protein>
    <submittedName>
        <fullName evidence="1">Uncharacterized protein</fullName>
    </submittedName>
</protein>
<evidence type="ECO:0000313" key="2">
    <source>
        <dbReference type="Proteomes" id="UP001321486"/>
    </source>
</evidence>
<proteinExistence type="predicted"/>
<accession>A0ABM8GWL0</accession>
<evidence type="ECO:0000313" key="1">
    <source>
        <dbReference type="EMBL" id="BDZ52812.1"/>
    </source>
</evidence>
<gene>
    <name evidence="1" type="ORF">GCM10025867_50530</name>
</gene>
<organism evidence="1 2">
    <name type="scientific">Frondihabitans sucicola</name>
    <dbReference type="NCBI Taxonomy" id="1268041"/>
    <lineage>
        <taxon>Bacteria</taxon>
        <taxon>Bacillati</taxon>
        <taxon>Actinomycetota</taxon>
        <taxon>Actinomycetes</taxon>
        <taxon>Micrococcales</taxon>
        <taxon>Microbacteriaceae</taxon>
        <taxon>Frondihabitans</taxon>
    </lineage>
</organism>
<dbReference type="EMBL" id="AP027733">
    <property type="protein sequence ID" value="BDZ52812.1"/>
    <property type="molecule type" value="Genomic_DNA"/>
</dbReference>
<dbReference type="RefSeq" id="WP_286347095.1">
    <property type="nucleotide sequence ID" value="NZ_AP027733.1"/>
</dbReference>